<dbReference type="InterPro" id="IPR040596">
    <property type="entry name" value="RNase_II_C_S1"/>
</dbReference>
<organism evidence="2 3">
    <name type="scientific">Microbacterium ulmi</name>
    <dbReference type="NCBI Taxonomy" id="179095"/>
    <lineage>
        <taxon>Bacteria</taxon>
        <taxon>Bacillati</taxon>
        <taxon>Actinomycetota</taxon>
        <taxon>Actinomycetes</taxon>
        <taxon>Micrococcales</taxon>
        <taxon>Microbacteriaceae</taxon>
        <taxon>Microbacterium</taxon>
    </lineage>
</organism>
<dbReference type="RefSeq" id="WP_167039216.1">
    <property type="nucleotide sequence ID" value="NZ_BAAANA010000001.1"/>
</dbReference>
<reference evidence="2 3" key="1">
    <citation type="submission" date="2020-05" db="EMBL/GenBank/DDBJ databases">
        <title>MicrobeNet Type strains.</title>
        <authorList>
            <person name="Nicholson A.C."/>
        </authorList>
    </citation>
    <scope>NUCLEOTIDE SEQUENCE [LARGE SCALE GENOMIC DNA]</scope>
    <source>
        <strain evidence="2 3">JCM 14282</strain>
    </source>
</reference>
<gene>
    <name evidence="2" type="ORF">HLA99_15305</name>
</gene>
<dbReference type="Pfam" id="PF18614">
    <property type="entry name" value="RNase_II_C_S1"/>
    <property type="match status" value="1"/>
</dbReference>
<dbReference type="PANTHER" id="PTHR23355">
    <property type="entry name" value="RIBONUCLEASE"/>
    <property type="match status" value="1"/>
</dbReference>
<accession>A0A7Y2Q1B2</accession>
<dbReference type="Pfam" id="PF00773">
    <property type="entry name" value="RNB"/>
    <property type="match status" value="1"/>
</dbReference>
<evidence type="ECO:0000313" key="2">
    <source>
        <dbReference type="EMBL" id="NNH05213.1"/>
    </source>
</evidence>
<dbReference type="AlphaFoldDB" id="A0A7Y2Q1B2"/>
<sequence length="482" mass="51575">MPARRSRLVSSAPGGALAESLAALRTQLALPTSFPPDVLAEAEAAAHDVATDPDAAHVDDLRGIPFLTIDPEGSTDLDQAMHFERTPGGAILHYAIADVPAYARPGGAVDAEARRRGQTMYAPDGRIPLHPPVLSEDAASLLPDRDRRAYVWRFVLDEDAQPVETTVRRAVVRSRAQWTYRGAQAAIDDGSAPDALAALAWFGPQRAERERERGGASLNIPDTEVVAQQGGYRLVRGAPLPVEEWNAHVSLLTGMAAAEIMLRGGIGILRTMPPASADDQAAFRVETIALGIPWRFGVAYGDYLRSLDREDPAAQAVRDAAAGLFRGAGYLAFDGDVPDDPVQAAIGAPYAHATAPLRRLVDRWSLILCEAIANDRWVPDWVRESLPELPRLMARSSQRTSQLESGSIDRVEAAVMQGREGEIFTGAVLGRRGDGARVQLIRPPAQIKVPGLESAAGSLVRLRLDGADVATGGLDFTLVDGA</sequence>
<protein>
    <submittedName>
        <fullName evidence="2">RNB domain-containing ribonuclease</fullName>
    </submittedName>
</protein>
<evidence type="ECO:0000313" key="3">
    <source>
        <dbReference type="Proteomes" id="UP000543598"/>
    </source>
</evidence>
<proteinExistence type="predicted"/>
<dbReference type="InterPro" id="IPR012340">
    <property type="entry name" value="NA-bd_OB-fold"/>
</dbReference>
<name>A0A7Y2Q1B2_9MICO</name>
<comment type="caution">
    <text evidence="2">The sequence shown here is derived from an EMBL/GenBank/DDBJ whole genome shotgun (WGS) entry which is preliminary data.</text>
</comment>
<feature type="domain" description="RNB" evidence="1">
    <location>
        <begin position="58"/>
        <end position="375"/>
    </location>
</feature>
<dbReference type="PANTHER" id="PTHR23355:SF42">
    <property type="entry name" value="RIBONUCLEASE II, CHLOROPLASTIC_MITOCHONDRIAL"/>
    <property type="match status" value="1"/>
</dbReference>
<dbReference type="SMART" id="SM00955">
    <property type="entry name" value="RNB"/>
    <property type="match status" value="1"/>
</dbReference>
<dbReference type="Proteomes" id="UP000543598">
    <property type="component" value="Unassembled WGS sequence"/>
</dbReference>
<dbReference type="InterPro" id="IPR050180">
    <property type="entry name" value="RNR_Ribonuclease"/>
</dbReference>
<evidence type="ECO:0000259" key="1">
    <source>
        <dbReference type="SMART" id="SM00955"/>
    </source>
</evidence>
<dbReference type="GO" id="GO:0006402">
    <property type="term" value="P:mRNA catabolic process"/>
    <property type="evidence" value="ECO:0007669"/>
    <property type="project" value="TreeGrafter"/>
</dbReference>
<dbReference type="GO" id="GO:0003723">
    <property type="term" value="F:RNA binding"/>
    <property type="evidence" value="ECO:0007669"/>
    <property type="project" value="InterPro"/>
</dbReference>
<dbReference type="SUPFAM" id="SSF50249">
    <property type="entry name" value="Nucleic acid-binding proteins"/>
    <property type="match status" value="1"/>
</dbReference>
<dbReference type="GO" id="GO:0000932">
    <property type="term" value="C:P-body"/>
    <property type="evidence" value="ECO:0007669"/>
    <property type="project" value="TreeGrafter"/>
</dbReference>
<dbReference type="InterPro" id="IPR001900">
    <property type="entry name" value="RNase_II/R"/>
</dbReference>
<dbReference type="GO" id="GO:0000175">
    <property type="term" value="F:3'-5'-RNA exonuclease activity"/>
    <property type="evidence" value="ECO:0007669"/>
    <property type="project" value="TreeGrafter"/>
</dbReference>
<keyword evidence="3" id="KW-1185">Reference proteome</keyword>
<dbReference type="EMBL" id="JABEMB010000036">
    <property type="protein sequence ID" value="NNH05213.1"/>
    <property type="molecule type" value="Genomic_DNA"/>
</dbReference>